<proteinExistence type="predicted"/>
<evidence type="ECO:0000256" key="1">
    <source>
        <dbReference type="SAM" id="MobiDB-lite"/>
    </source>
</evidence>
<keyword evidence="3" id="KW-1185">Reference proteome</keyword>
<feature type="region of interest" description="Disordered" evidence="1">
    <location>
        <begin position="1"/>
        <end position="34"/>
    </location>
</feature>
<protein>
    <submittedName>
        <fullName evidence="2">Uncharacterized protein</fullName>
    </submittedName>
</protein>
<sequence>MTRVTDGRAVTGGETEDGRPGSGDQEVGAGIPVAGESSRSLVKVTVNLTPRAVDALELACARTRDTKTDTINRALVVYNLVLELMERGGGSLTLQNSDGGTERVHLL</sequence>
<evidence type="ECO:0000313" key="2">
    <source>
        <dbReference type="EMBL" id="RKR92316.1"/>
    </source>
</evidence>
<accession>A0A495JTJ5</accession>
<comment type="caution">
    <text evidence="2">The sequence shown here is derived from an EMBL/GenBank/DDBJ whole genome shotgun (WGS) entry which is preliminary data.</text>
</comment>
<name>A0A495JTJ5_9ACTN</name>
<reference evidence="2 3" key="1">
    <citation type="submission" date="2018-10" db="EMBL/GenBank/DDBJ databases">
        <title>Sequencing the genomes of 1000 actinobacteria strains.</title>
        <authorList>
            <person name="Klenk H.-P."/>
        </authorList>
    </citation>
    <scope>NUCLEOTIDE SEQUENCE [LARGE SCALE GENOMIC DNA]</scope>
    <source>
        <strain evidence="2 3">DSM 45175</strain>
    </source>
</reference>
<gene>
    <name evidence="2" type="ORF">BDK92_6754</name>
</gene>
<dbReference type="AlphaFoldDB" id="A0A495JTJ5"/>
<dbReference type="Proteomes" id="UP000277671">
    <property type="component" value="Unassembled WGS sequence"/>
</dbReference>
<evidence type="ECO:0000313" key="3">
    <source>
        <dbReference type="Proteomes" id="UP000277671"/>
    </source>
</evidence>
<dbReference type="EMBL" id="RBKT01000001">
    <property type="protein sequence ID" value="RKR92316.1"/>
    <property type="molecule type" value="Genomic_DNA"/>
</dbReference>
<organism evidence="2 3">
    <name type="scientific">Micromonospora pisi</name>
    <dbReference type="NCBI Taxonomy" id="589240"/>
    <lineage>
        <taxon>Bacteria</taxon>
        <taxon>Bacillati</taxon>
        <taxon>Actinomycetota</taxon>
        <taxon>Actinomycetes</taxon>
        <taxon>Micromonosporales</taxon>
        <taxon>Micromonosporaceae</taxon>
        <taxon>Micromonospora</taxon>
    </lineage>
</organism>
<dbReference type="RefSeq" id="WP_211349463.1">
    <property type="nucleotide sequence ID" value="NZ_RBKT01000001.1"/>
</dbReference>